<protein>
    <submittedName>
        <fullName evidence="1">Uncharacterized protein</fullName>
    </submittedName>
</protein>
<evidence type="ECO:0000313" key="1">
    <source>
        <dbReference type="EMBL" id="WBO24356.1"/>
    </source>
</evidence>
<sequence>MSEAAAPTLAALTERHRTMARIGHLVRRKQVEIERAVRLLRAHFIDRRPRAPKCGTLHRIMLVGPFAQPGSKPDRETGEINAYDLWAFVDHPEYRGRNRHWGLARRVVASSLRGRATVVLSVFTLDEIDRLRAAGNRFLTDQYDDGVVLYDRADAGSEEARK</sequence>
<keyword evidence="2" id="KW-1185">Reference proteome</keyword>
<reference evidence="1 2" key="1">
    <citation type="submission" date="2022-12" db="EMBL/GenBank/DDBJ databases">
        <title>Sphingomonas abieness sp. nov., an endophytic bacterium isolated from Abies koreana.</title>
        <authorList>
            <person name="Jiang L."/>
            <person name="Lee J."/>
        </authorList>
    </citation>
    <scope>NUCLEOTIDE SEQUENCE [LARGE SCALE GENOMIC DNA]</scope>
    <source>
        <strain evidence="2">PAMB 00755</strain>
    </source>
</reference>
<dbReference type="Proteomes" id="UP001210865">
    <property type="component" value="Chromosome"/>
</dbReference>
<accession>A0ABY7NS26</accession>
<gene>
    <name evidence="1" type="ORF">PBT88_09760</name>
</gene>
<dbReference type="EMBL" id="CP115174">
    <property type="protein sequence ID" value="WBO24356.1"/>
    <property type="molecule type" value="Genomic_DNA"/>
</dbReference>
<evidence type="ECO:0000313" key="2">
    <source>
        <dbReference type="Proteomes" id="UP001210865"/>
    </source>
</evidence>
<organism evidence="1 2">
    <name type="scientific">Sphingomonas abietis</name>
    <dbReference type="NCBI Taxonomy" id="3012344"/>
    <lineage>
        <taxon>Bacteria</taxon>
        <taxon>Pseudomonadati</taxon>
        <taxon>Pseudomonadota</taxon>
        <taxon>Alphaproteobacteria</taxon>
        <taxon>Sphingomonadales</taxon>
        <taxon>Sphingomonadaceae</taxon>
        <taxon>Sphingomonas</taxon>
    </lineage>
</organism>
<dbReference type="RefSeq" id="WP_270078983.1">
    <property type="nucleotide sequence ID" value="NZ_CP115174.1"/>
</dbReference>
<name>A0ABY7NS26_9SPHN</name>
<proteinExistence type="predicted"/>